<protein>
    <submittedName>
        <fullName evidence="4">Phenylacetic acid degradation protein PaaD</fullName>
    </submittedName>
</protein>
<dbReference type="RefSeq" id="WP_098735945.1">
    <property type="nucleotide sequence ID" value="NZ_PDKW01000039.1"/>
</dbReference>
<evidence type="ECO:0000313" key="4">
    <source>
        <dbReference type="EMBL" id="PGH57960.1"/>
    </source>
</evidence>
<reference evidence="5" key="1">
    <citation type="submission" date="2017-10" db="EMBL/GenBank/DDBJ databases">
        <authorList>
            <person name="Kravchenko I.K."/>
            <person name="Grouzdev D.S."/>
        </authorList>
    </citation>
    <scope>NUCLEOTIDE SEQUENCE [LARGE SCALE GENOMIC DNA]</scope>
    <source>
        <strain evidence="5">B2</strain>
    </source>
</reference>
<dbReference type="EMBL" id="PDKW01000039">
    <property type="protein sequence ID" value="PGH57960.1"/>
    <property type="molecule type" value="Genomic_DNA"/>
</dbReference>
<proteinExistence type="inferred from homology"/>
<evidence type="ECO:0000259" key="3">
    <source>
        <dbReference type="Pfam" id="PF03061"/>
    </source>
</evidence>
<dbReference type="PANTHER" id="PTHR42856:SF1">
    <property type="entry name" value="ACYL-COENZYME A THIOESTERASE PAAI"/>
    <property type="match status" value="1"/>
</dbReference>
<dbReference type="AlphaFoldDB" id="A0A2B8BJN4"/>
<dbReference type="InterPro" id="IPR006683">
    <property type="entry name" value="Thioestr_dom"/>
</dbReference>
<dbReference type="Gene3D" id="3.10.129.10">
    <property type="entry name" value="Hotdog Thioesterase"/>
    <property type="match status" value="1"/>
</dbReference>
<dbReference type="GO" id="GO:0016289">
    <property type="term" value="F:acyl-CoA hydrolase activity"/>
    <property type="evidence" value="ECO:0007669"/>
    <property type="project" value="UniProtKB-ARBA"/>
</dbReference>
<dbReference type="SUPFAM" id="SSF54637">
    <property type="entry name" value="Thioesterase/thiol ester dehydrase-isomerase"/>
    <property type="match status" value="1"/>
</dbReference>
<sequence length="152" mass="15936">MTTALDTPQSLAEAVGRGMYERDHCAQAHGIELLEIAPGYSRMSMTVRKDMVNGHDIGHGGMTFTLADTAFAYACNAANEVTVAAGCSITFPAPARLGDLLTAECREVHKRGRSGVYDVTVTNQDGTVVGLFRGQSARLAGSVIPVPGASHA</sequence>
<dbReference type="InterPro" id="IPR003736">
    <property type="entry name" value="PAAI_dom"/>
</dbReference>
<dbReference type="CDD" id="cd03443">
    <property type="entry name" value="PaaI_thioesterase"/>
    <property type="match status" value="1"/>
</dbReference>
<dbReference type="InterPro" id="IPR029069">
    <property type="entry name" value="HotDog_dom_sf"/>
</dbReference>
<dbReference type="InterPro" id="IPR052723">
    <property type="entry name" value="Acyl-CoA_thioesterase_PaaI"/>
</dbReference>
<dbReference type="FunFam" id="3.10.129.10:FF:000022">
    <property type="entry name" value="Phenylacetic acid degradation protein"/>
    <property type="match status" value="1"/>
</dbReference>
<dbReference type="NCBIfam" id="TIGR02286">
    <property type="entry name" value="PaaD"/>
    <property type="match status" value="1"/>
</dbReference>
<keyword evidence="5" id="KW-1185">Reference proteome</keyword>
<feature type="domain" description="Thioesterase" evidence="3">
    <location>
        <begin position="59"/>
        <end position="128"/>
    </location>
</feature>
<accession>A0A2B8BJN4</accession>
<name>A0A2B8BJN4_9PROT</name>
<organism evidence="4 5">
    <name type="scientific">Azospirillum palustre</name>
    <dbReference type="NCBI Taxonomy" id="2044885"/>
    <lineage>
        <taxon>Bacteria</taxon>
        <taxon>Pseudomonadati</taxon>
        <taxon>Pseudomonadota</taxon>
        <taxon>Alphaproteobacteria</taxon>
        <taxon>Rhodospirillales</taxon>
        <taxon>Azospirillaceae</taxon>
        <taxon>Azospirillum</taxon>
    </lineage>
</organism>
<evidence type="ECO:0000313" key="5">
    <source>
        <dbReference type="Proteomes" id="UP000225379"/>
    </source>
</evidence>
<evidence type="ECO:0000256" key="2">
    <source>
        <dbReference type="ARBA" id="ARBA00022801"/>
    </source>
</evidence>
<evidence type="ECO:0000256" key="1">
    <source>
        <dbReference type="ARBA" id="ARBA00008324"/>
    </source>
</evidence>
<dbReference type="PANTHER" id="PTHR42856">
    <property type="entry name" value="ACYL-COENZYME A THIOESTERASE PAAI"/>
    <property type="match status" value="1"/>
</dbReference>
<dbReference type="Proteomes" id="UP000225379">
    <property type="component" value="Unassembled WGS sequence"/>
</dbReference>
<keyword evidence="2" id="KW-0378">Hydrolase</keyword>
<gene>
    <name evidence="4" type="primary">paaD</name>
    <name evidence="4" type="ORF">CRT60_08325</name>
</gene>
<comment type="caution">
    <text evidence="4">The sequence shown here is derived from an EMBL/GenBank/DDBJ whole genome shotgun (WGS) entry which is preliminary data.</text>
</comment>
<dbReference type="Pfam" id="PF03061">
    <property type="entry name" value="4HBT"/>
    <property type="match status" value="1"/>
</dbReference>
<comment type="similarity">
    <text evidence="1">Belongs to the thioesterase PaaI family.</text>
</comment>
<dbReference type="NCBIfam" id="TIGR00369">
    <property type="entry name" value="unchar_dom_1"/>
    <property type="match status" value="1"/>
</dbReference>
<dbReference type="OrthoDB" id="32575at2"/>
<dbReference type="InterPro" id="IPR011973">
    <property type="entry name" value="PaaD"/>
</dbReference>